<dbReference type="Proteomes" id="UP000249915">
    <property type="component" value="Unassembled WGS sequence"/>
</dbReference>
<name>A0A2V4BAY1_9PSEU</name>
<sequence>MVRVRIDLHTHSTVSDGTDSPAELVATAAAAGLDVVALTDHDTTAGWQPAIQALRPGLRLVPGAELSCESVDARGRRVSVHLLAYLFDPTAPPIVAEQQRLRGERRRRLRVMAARMAEDGLPVDPDEILGLLHPDAPAGRPHLAQALVRAGLVSTVDEAFADYLGSRRGYYVPRRDTPVEEAIDMIGAAGGVTVLAHPFAESRGPIVTPEVIAALAERGLSGVEVDHPNHDAATRAELRGLAKELDLVCTGSSDYHGTNKTIEIGQETTDPDQFEALAERATGAAVQEA</sequence>
<dbReference type="SUPFAM" id="SSF89550">
    <property type="entry name" value="PHP domain-like"/>
    <property type="match status" value="1"/>
</dbReference>
<dbReference type="Gene3D" id="1.10.150.650">
    <property type="match status" value="1"/>
</dbReference>
<dbReference type="Pfam" id="PF02811">
    <property type="entry name" value="PHP"/>
    <property type="match status" value="1"/>
</dbReference>
<gene>
    <name evidence="2" type="ORF">BAY60_09305</name>
</gene>
<dbReference type="PANTHER" id="PTHR42924:SF3">
    <property type="entry name" value="POLYMERASE_HISTIDINOL PHOSPHATASE N-TERMINAL DOMAIN-CONTAINING PROTEIN"/>
    <property type="match status" value="1"/>
</dbReference>
<dbReference type="PANTHER" id="PTHR42924">
    <property type="entry name" value="EXONUCLEASE"/>
    <property type="match status" value="1"/>
</dbReference>
<dbReference type="EMBL" id="MASW01000001">
    <property type="protein sequence ID" value="PXY32448.1"/>
    <property type="molecule type" value="Genomic_DNA"/>
</dbReference>
<dbReference type="InterPro" id="IPR052018">
    <property type="entry name" value="PHP_domain"/>
</dbReference>
<dbReference type="InterPro" id="IPR004013">
    <property type="entry name" value="PHP_dom"/>
</dbReference>
<keyword evidence="3" id="KW-1185">Reference proteome</keyword>
<reference evidence="2 3" key="1">
    <citation type="submission" date="2016-07" db="EMBL/GenBank/DDBJ databases">
        <title>Draft genome sequence of Prauserella muralis DSM 45305, isolated from a mould-covered wall in an indoor environment.</title>
        <authorList>
            <person name="Ruckert C."/>
            <person name="Albersmeier A."/>
            <person name="Jiang C.-L."/>
            <person name="Jiang Y."/>
            <person name="Kalinowski J."/>
            <person name="Schneider O."/>
            <person name="Winkler A."/>
            <person name="Zotchev S.B."/>
        </authorList>
    </citation>
    <scope>NUCLEOTIDE SEQUENCE [LARGE SCALE GENOMIC DNA]</scope>
    <source>
        <strain evidence="2 3">DSM 45305</strain>
    </source>
</reference>
<dbReference type="SMART" id="SM00481">
    <property type="entry name" value="POLIIIAc"/>
    <property type="match status" value="1"/>
</dbReference>
<dbReference type="Gene3D" id="3.20.20.140">
    <property type="entry name" value="Metal-dependent hydrolases"/>
    <property type="match status" value="1"/>
</dbReference>
<dbReference type="GO" id="GO:0035312">
    <property type="term" value="F:5'-3' DNA exonuclease activity"/>
    <property type="evidence" value="ECO:0007669"/>
    <property type="project" value="TreeGrafter"/>
</dbReference>
<dbReference type="OrthoDB" id="9804333at2"/>
<dbReference type="AlphaFoldDB" id="A0A2V4BAY1"/>
<accession>A0A2V4BAY1</accession>
<evidence type="ECO:0000313" key="3">
    <source>
        <dbReference type="Proteomes" id="UP000249915"/>
    </source>
</evidence>
<dbReference type="InterPro" id="IPR016195">
    <property type="entry name" value="Pol/histidinol_Pase-like"/>
</dbReference>
<dbReference type="GO" id="GO:0004534">
    <property type="term" value="F:5'-3' RNA exonuclease activity"/>
    <property type="evidence" value="ECO:0007669"/>
    <property type="project" value="TreeGrafter"/>
</dbReference>
<evidence type="ECO:0000313" key="2">
    <source>
        <dbReference type="EMBL" id="PXY32448.1"/>
    </source>
</evidence>
<organism evidence="2 3">
    <name type="scientific">Prauserella muralis</name>
    <dbReference type="NCBI Taxonomy" id="588067"/>
    <lineage>
        <taxon>Bacteria</taxon>
        <taxon>Bacillati</taxon>
        <taxon>Actinomycetota</taxon>
        <taxon>Actinomycetes</taxon>
        <taxon>Pseudonocardiales</taxon>
        <taxon>Pseudonocardiaceae</taxon>
        <taxon>Prauserella</taxon>
    </lineage>
</organism>
<dbReference type="RefSeq" id="WP_112280477.1">
    <property type="nucleotide sequence ID" value="NZ_MASW01000001.1"/>
</dbReference>
<proteinExistence type="predicted"/>
<dbReference type="CDD" id="cd07438">
    <property type="entry name" value="PHP_HisPPase_AMP"/>
    <property type="match status" value="1"/>
</dbReference>
<evidence type="ECO:0000259" key="1">
    <source>
        <dbReference type="SMART" id="SM00481"/>
    </source>
</evidence>
<dbReference type="InterPro" id="IPR003141">
    <property type="entry name" value="Pol/His_phosphatase_N"/>
</dbReference>
<feature type="domain" description="Polymerase/histidinol phosphatase N-terminal" evidence="1">
    <location>
        <begin position="6"/>
        <end position="70"/>
    </location>
</feature>
<protein>
    <submittedName>
        <fullName evidence="2">Phosphatase</fullName>
    </submittedName>
</protein>
<comment type="caution">
    <text evidence="2">The sequence shown here is derived from an EMBL/GenBank/DDBJ whole genome shotgun (WGS) entry which is preliminary data.</text>
</comment>